<dbReference type="InterPro" id="IPR036397">
    <property type="entry name" value="RNaseH_sf"/>
</dbReference>
<evidence type="ECO:0000313" key="5">
    <source>
        <dbReference type="EMBL" id="ELR11699.1"/>
    </source>
</evidence>
<dbReference type="Gene3D" id="3.30.420.10">
    <property type="entry name" value="Ribonuclease H-like superfamily/Ribonuclease H"/>
    <property type="match status" value="1"/>
</dbReference>
<dbReference type="CDD" id="cd06133">
    <property type="entry name" value="ERI-1_3'hExo_like"/>
    <property type="match status" value="1"/>
</dbReference>
<dbReference type="Proteomes" id="UP000011083">
    <property type="component" value="Unassembled WGS sequence"/>
</dbReference>
<keyword evidence="6" id="KW-1185">Reference proteome</keyword>
<dbReference type="InterPro" id="IPR047201">
    <property type="entry name" value="ERI-1_3'hExo-like"/>
</dbReference>
<dbReference type="PANTHER" id="PTHR23044:SF61">
    <property type="entry name" value="3'-5' EXORIBONUCLEASE 1-RELATED"/>
    <property type="match status" value="1"/>
</dbReference>
<dbReference type="PANTHER" id="PTHR23044">
    <property type="entry name" value="3'-5' EXONUCLEASE ERI1-RELATED"/>
    <property type="match status" value="1"/>
</dbReference>
<organism evidence="5 6">
    <name type="scientific">Acanthamoeba castellanii (strain ATCC 30010 / Neff)</name>
    <dbReference type="NCBI Taxonomy" id="1257118"/>
    <lineage>
        <taxon>Eukaryota</taxon>
        <taxon>Amoebozoa</taxon>
        <taxon>Discosea</taxon>
        <taxon>Longamoebia</taxon>
        <taxon>Centramoebida</taxon>
        <taxon>Acanthamoebidae</taxon>
        <taxon>Acanthamoeba</taxon>
    </lineage>
</organism>
<evidence type="ECO:0000313" key="6">
    <source>
        <dbReference type="Proteomes" id="UP000011083"/>
    </source>
</evidence>
<dbReference type="InterPro" id="IPR012337">
    <property type="entry name" value="RNaseH-like_sf"/>
</dbReference>
<evidence type="ECO:0000256" key="4">
    <source>
        <dbReference type="SAM" id="MobiDB-lite"/>
    </source>
</evidence>
<dbReference type="GeneID" id="14911996"/>
<dbReference type="KEGG" id="acan:ACA1_261070"/>
<dbReference type="VEuPathDB" id="AmoebaDB:ACA1_261070"/>
<dbReference type="GO" id="GO:0000175">
    <property type="term" value="F:3'-5'-RNA exonuclease activity"/>
    <property type="evidence" value="ECO:0007669"/>
    <property type="project" value="InterPro"/>
</dbReference>
<sequence>MGRGRGGYHHGGDQRPYGKPPGTDYEKKEERKEQIVDFFLVLDLEGKQEILEFPVAIVNVKTLEVEDFFHRYVRPVTFSDEQLAQYINGKYGKFGLTEKWFESAMPFTDVLVQFNDWLGHHGLLHSILRSEDGEETGEERQAAYSFLFVTCGNWDIKTQIPRQCAISKFDMPGYFHEWVNLKDVYLNFYKHKALGMRSMLSGLGIQLEGDHHSGKDDVHNICKIVMRMVNDGALVEPTAKRAIETGYVTYKYQHRV</sequence>
<dbReference type="GO" id="GO:0003676">
    <property type="term" value="F:nucleic acid binding"/>
    <property type="evidence" value="ECO:0007669"/>
    <property type="project" value="InterPro"/>
</dbReference>
<dbReference type="SUPFAM" id="SSF53098">
    <property type="entry name" value="Ribonuclease H-like"/>
    <property type="match status" value="1"/>
</dbReference>
<protein>
    <submittedName>
        <fullName evidence="5">Three prime histone mRNA exonuclease 1, putative</fullName>
    </submittedName>
</protein>
<keyword evidence="2" id="KW-0378">Hydrolase</keyword>
<dbReference type="InterPro" id="IPR051274">
    <property type="entry name" value="3-5_Exoribonuclease"/>
</dbReference>
<evidence type="ECO:0000256" key="2">
    <source>
        <dbReference type="ARBA" id="ARBA00022801"/>
    </source>
</evidence>
<dbReference type="RefSeq" id="XP_004333712.1">
    <property type="nucleotide sequence ID" value="XM_004333664.1"/>
</dbReference>
<accession>L8GFS0</accession>
<gene>
    <name evidence="5" type="ORF">ACA1_261070</name>
</gene>
<dbReference type="EMBL" id="KB008148">
    <property type="protein sequence ID" value="ELR11699.1"/>
    <property type="molecule type" value="Genomic_DNA"/>
</dbReference>
<dbReference type="AlphaFoldDB" id="L8GFS0"/>
<proteinExistence type="predicted"/>
<keyword evidence="1" id="KW-0540">Nuclease</keyword>
<name>L8GFS0_ACACF</name>
<dbReference type="OMA" id="VHNICKI"/>
<feature type="region of interest" description="Disordered" evidence="4">
    <location>
        <begin position="1"/>
        <end position="26"/>
    </location>
</feature>
<reference evidence="5 6" key="1">
    <citation type="journal article" date="2013" name="Genome Biol.">
        <title>Genome of Acanthamoeba castellanii highlights extensive lateral gene transfer and early evolution of tyrosine kinase signaling.</title>
        <authorList>
            <person name="Clarke M."/>
            <person name="Lohan A.J."/>
            <person name="Liu B."/>
            <person name="Lagkouvardos I."/>
            <person name="Roy S."/>
            <person name="Zafar N."/>
            <person name="Bertelli C."/>
            <person name="Schilde C."/>
            <person name="Kianianmomeni A."/>
            <person name="Burglin T.R."/>
            <person name="Frech C."/>
            <person name="Turcotte B."/>
            <person name="Kopec K.O."/>
            <person name="Synnott J.M."/>
            <person name="Choo C."/>
            <person name="Paponov I."/>
            <person name="Finkler A."/>
            <person name="Soon Heng Tan C."/>
            <person name="Hutchins A.P."/>
            <person name="Weinmeier T."/>
            <person name="Rattei T."/>
            <person name="Chu J.S."/>
            <person name="Gimenez G."/>
            <person name="Irimia M."/>
            <person name="Rigden D.J."/>
            <person name="Fitzpatrick D.A."/>
            <person name="Lorenzo-Morales J."/>
            <person name="Bateman A."/>
            <person name="Chiu C.H."/>
            <person name="Tang P."/>
            <person name="Hegemann P."/>
            <person name="Fromm H."/>
            <person name="Raoult D."/>
            <person name="Greub G."/>
            <person name="Miranda-Saavedra D."/>
            <person name="Chen N."/>
            <person name="Nash P."/>
            <person name="Ginger M.L."/>
            <person name="Horn M."/>
            <person name="Schaap P."/>
            <person name="Caler L."/>
            <person name="Loftus B."/>
        </authorList>
    </citation>
    <scope>NUCLEOTIDE SEQUENCE [LARGE SCALE GENOMIC DNA]</scope>
    <source>
        <strain evidence="5 6">Neff</strain>
    </source>
</reference>
<dbReference type="OrthoDB" id="448399at2759"/>
<keyword evidence="3 5" id="KW-0269">Exonuclease</keyword>
<evidence type="ECO:0000256" key="3">
    <source>
        <dbReference type="ARBA" id="ARBA00022839"/>
    </source>
</evidence>
<evidence type="ECO:0000256" key="1">
    <source>
        <dbReference type="ARBA" id="ARBA00022722"/>
    </source>
</evidence>